<proteinExistence type="predicted"/>
<comment type="caution">
    <text evidence="1">The sequence shown here is derived from an EMBL/GenBank/DDBJ whole genome shotgun (WGS) entry which is preliminary data.</text>
</comment>
<evidence type="ECO:0000313" key="1">
    <source>
        <dbReference type="EMBL" id="CCJ73521.1"/>
    </source>
</evidence>
<protein>
    <submittedName>
        <fullName evidence="1">Uncharacterized protein</fullName>
    </submittedName>
</protein>
<gene>
    <name evidence="1" type="ORF">BN137_2898</name>
</gene>
<accession>K8A1W5</accession>
<name>K8A1W5_9ENTR</name>
<evidence type="ECO:0000313" key="2">
    <source>
        <dbReference type="Proteomes" id="UP000009340"/>
    </source>
</evidence>
<dbReference type="EMBL" id="CAKW01000104">
    <property type="protein sequence ID" value="CCJ73521.1"/>
    <property type="molecule type" value="Genomic_DNA"/>
</dbReference>
<reference evidence="1" key="1">
    <citation type="submission" date="2012-07" db="EMBL/GenBank/DDBJ databases">
        <authorList>
            <person name="Cummings C."/>
        </authorList>
    </citation>
    <scope>NUCLEOTIDE SEQUENCE</scope>
    <source>
        <strain evidence="1">1330</strain>
    </source>
</reference>
<organism evidence="1 2">
    <name type="scientific">Cronobacter condimenti 1330</name>
    <dbReference type="NCBI Taxonomy" id="1073999"/>
    <lineage>
        <taxon>Bacteria</taxon>
        <taxon>Pseudomonadati</taxon>
        <taxon>Pseudomonadota</taxon>
        <taxon>Gammaproteobacteria</taxon>
        <taxon>Enterobacterales</taxon>
        <taxon>Enterobacteriaceae</taxon>
        <taxon>Cronobacter</taxon>
    </lineage>
</organism>
<dbReference type="AlphaFoldDB" id="K8A1W5"/>
<sequence length="69" mass="8043">METFSAFMAGGRYPGYRFTYPQRYQQALRRATEGCGKSSPGLLRRLFRCRAKESVRQRFTDDVQDTLRG</sequence>
<dbReference type="Proteomes" id="UP000009340">
    <property type="component" value="Unassembled WGS sequence"/>
</dbReference>